<feature type="domain" description="Major facilitator superfamily (MFS) profile" evidence="6">
    <location>
        <begin position="30"/>
        <end position="443"/>
    </location>
</feature>
<dbReference type="Gene3D" id="1.20.1250.20">
    <property type="entry name" value="MFS general substrate transporter like domains"/>
    <property type="match status" value="1"/>
</dbReference>
<keyword evidence="3 5" id="KW-1133">Transmembrane helix</keyword>
<feature type="transmembrane region" description="Helical" evidence="5">
    <location>
        <begin position="65"/>
        <end position="84"/>
    </location>
</feature>
<dbReference type="PANTHER" id="PTHR23508:SF10">
    <property type="entry name" value="CARBOXYLIC ACID TRANSPORTER PROTEIN HOMOLOG"/>
    <property type="match status" value="1"/>
</dbReference>
<accession>V8G4Z3</accession>
<evidence type="ECO:0000256" key="5">
    <source>
        <dbReference type="SAM" id="Phobius"/>
    </source>
</evidence>
<dbReference type="InterPro" id="IPR036259">
    <property type="entry name" value="MFS_trans_sf"/>
</dbReference>
<feature type="transmembrane region" description="Helical" evidence="5">
    <location>
        <begin position="121"/>
        <end position="141"/>
    </location>
</feature>
<comment type="subcellular location">
    <subcellularLocation>
        <location evidence="1">Membrane</location>
        <topology evidence="1">Multi-pass membrane protein</topology>
    </subcellularLocation>
</comment>
<dbReference type="Proteomes" id="UP000018766">
    <property type="component" value="Unassembled WGS sequence"/>
</dbReference>
<dbReference type="AlphaFoldDB" id="V8G4Z3"/>
<dbReference type="GO" id="GO:0046943">
    <property type="term" value="F:carboxylic acid transmembrane transporter activity"/>
    <property type="evidence" value="ECO:0007669"/>
    <property type="project" value="TreeGrafter"/>
</dbReference>
<evidence type="ECO:0000313" key="7">
    <source>
        <dbReference type="EMBL" id="ETD71176.1"/>
    </source>
</evidence>
<keyword evidence="4 5" id="KW-0472">Membrane</keyword>
<reference evidence="7 8" key="1">
    <citation type="submission" date="2013-11" db="EMBL/GenBank/DDBJ databases">
        <title>Genomic analysis of Pelistega sp. HM-7.</title>
        <authorList>
            <person name="Kumbhare S.V."/>
            <person name="Shetty S.A."/>
            <person name="Sharma O."/>
            <person name="Dhotre D.P."/>
        </authorList>
    </citation>
    <scope>NUCLEOTIDE SEQUENCE [LARGE SCALE GENOMIC DNA]</scope>
    <source>
        <strain evidence="7 8">HM-7</strain>
    </source>
</reference>
<feature type="transmembrane region" description="Helical" evidence="5">
    <location>
        <begin position="327"/>
        <end position="345"/>
    </location>
</feature>
<feature type="transmembrane region" description="Helical" evidence="5">
    <location>
        <begin position="30"/>
        <end position="53"/>
    </location>
</feature>
<proteinExistence type="predicted"/>
<dbReference type="PROSITE" id="PS50850">
    <property type="entry name" value="MFS"/>
    <property type="match status" value="1"/>
</dbReference>
<evidence type="ECO:0000313" key="8">
    <source>
        <dbReference type="Proteomes" id="UP000018766"/>
    </source>
</evidence>
<comment type="caution">
    <text evidence="7">The sequence shown here is derived from an EMBL/GenBank/DDBJ whole genome shotgun (WGS) entry which is preliminary data.</text>
</comment>
<dbReference type="EMBL" id="AYSV01000084">
    <property type="protein sequence ID" value="ETD71176.1"/>
    <property type="molecule type" value="Genomic_DNA"/>
</dbReference>
<evidence type="ECO:0000256" key="4">
    <source>
        <dbReference type="ARBA" id="ARBA00023136"/>
    </source>
</evidence>
<dbReference type="InterPro" id="IPR011701">
    <property type="entry name" value="MFS"/>
</dbReference>
<evidence type="ECO:0000256" key="1">
    <source>
        <dbReference type="ARBA" id="ARBA00004141"/>
    </source>
</evidence>
<keyword evidence="8" id="KW-1185">Reference proteome</keyword>
<gene>
    <name evidence="7" type="ORF">V757_06760</name>
</gene>
<feature type="transmembrane region" description="Helical" evidence="5">
    <location>
        <begin position="298"/>
        <end position="320"/>
    </location>
</feature>
<feature type="transmembrane region" description="Helical" evidence="5">
    <location>
        <begin position="184"/>
        <end position="201"/>
    </location>
</feature>
<dbReference type="RefSeq" id="WP_023951046.1">
    <property type="nucleotide sequence ID" value="NZ_AYSV01000084.1"/>
</dbReference>
<dbReference type="Pfam" id="PF07690">
    <property type="entry name" value="MFS_1"/>
    <property type="match status" value="1"/>
</dbReference>
<dbReference type="SUPFAM" id="SSF103473">
    <property type="entry name" value="MFS general substrate transporter"/>
    <property type="match status" value="1"/>
</dbReference>
<evidence type="ECO:0000259" key="6">
    <source>
        <dbReference type="PROSITE" id="PS50850"/>
    </source>
</evidence>
<dbReference type="InterPro" id="IPR005829">
    <property type="entry name" value="Sugar_transporter_CS"/>
</dbReference>
<feature type="transmembrane region" description="Helical" evidence="5">
    <location>
        <begin position="389"/>
        <end position="412"/>
    </location>
</feature>
<dbReference type="PANTHER" id="PTHR23508">
    <property type="entry name" value="CARBOXYLIC ACID TRANSPORTER PROTEIN HOMOLOG"/>
    <property type="match status" value="1"/>
</dbReference>
<dbReference type="GO" id="GO:0005886">
    <property type="term" value="C:plasma membrane"/>
    <property type="evidence" value="ECO:0007669"/>
    <property type="project" value="TreeGrafter"/>
</dbReference>
<dbReference type="InterPro" id="IPR020846">
    <property type="entry name" value="MFS_dom"/>
</dbReference>
<feature type="transmembrane region" description="Helical" evidence="5">
    <location>
        <begin position="261"/>
        <end position="286"/>
    </location>
</feature>
<feature type="transmembrane region" description="Helical" evidence="5">
    <location>
        <begin position="418"/>
        <end position="439"/>
    </location>
</feature>
<name>V8G4Z3_9BURK</name>
<feature type="transmembrane region" description="Helical" evidence="5">
    <location>
        <begin position="153"/>
        <end position="172"/>
    </location>
</feature>
<evidence type="ECO:0000256" key="2">
    <source>
        <dbReference type="ARBA" id="ARBA00022692"/>
    </source>
</evidence>
<dbReference type="OrthoDB" id="9814026at2"/>
<keyword evidence="2 5" id="KW-0812">Transmembrane</keyword>
<protein>
    <submittedName>
        <fullName evidence="7">4-hydroxybenzoate transporter</fullName>
    </submittedName>
</protein>
<dbReference type="PROSITE" id="PS00217">
    <property type="entry name" value="SUGAR_TRANSPORT_2"/>
    <property type="match status" value="1"/>
</dbReference>
<feature type="transmembrane region" description="Helical" evidence="5">
    <location>
        <begin position="96"/>
        <end position="115"/>
    </location>
</feature>
<feature type="transmembrane region" description="Helical" evidence="5">
    <location>
        <begin position="351"/>
        <end position="368"/>
    </location>
</feature>
<organism evidence="7 8">
    <name type="scientific">Pelistega indica</name>
    <dbReference type="NCBI Taxonomy" id="1414851"/>
    <lineage>
        <taxon>Bacteria</taxon>
        <taxon>Pseudomonadati</taxon>
        <taxon>Pseudomonadota</taxon>
        <taxon>Betaproteobacteria</taxon>
        <taxon>Burkholderiales</taxon>
        <taxon>Alcaligenaceae</taxon>
        <taxon>Pelistega</taxon>
    </lineage>
</organism>
<evidence type="ECO:0000256" key="3">
    <source>
        <dbReference type="ARBA" id="ARBA00022989"/>
    </source>
</evidence>
<dbReference type="CDD" id="cd17365">
    <property type="entry name" value="MFS_PcaK_like"/>
    <property type="match status" value="1"/>
</dbReference>
<sequence length="445" mass="49076">MSHKGSSSSIYSQIRLLIDQGEISSFQWKIIAICFCIVLLDGFDIAIVAYIAPLLKKELSLGSQHLSYLFMSGVLGLMLGSMIFGSLADKFGRKSVLLISMLLYGVSTFLCGLVDNIDALIFLRFITGLGLGGAMPVSIALCAEYSPEKHRMLLCTLGWSGFTVGIAAGGFFSNFLLEQLNWSWLFYIGGVLPLLSILVVLKELPESLEYLVRIGEHRKLSTVLKKMNLQMNDIALSTENLVWGYIEKVPSVRCLFTRDNILLTLLLWVAFFFSLMVFYLLTYWIPLLFDERYSLKEVNILTAMIPLGGTVGAFILAVFIDRKKAAFLTLAISYLASFGLLLFVPSVSGDYYSLLICLFFIGFTIAGAQNGLNLVSPTIYQAYARATGVGWAMSSGRLGSIVGSYIGALLAQNSIETFFNYLSIGGIICSMALFGIFLYRKLVVI</sequence>